<sequence>FQNRNHSQGRSRPWLHRKQRPVRIYFLFFSSQIHPQFPKEPVWFGASSAPVVLFSTHPLPGPSQPPQRSFPPAPQPPSSSRPQAPASSLGSVRKLLECEMSL</sequence>
<dbReference type="AlphaFoldDB" id="A0A4X1UHE4"/>
<evidence type="ECO:0000256" key="1">
    <source>
        <dbReference type="SAM" id="MobiDB-lite"/>
    </source>
</evidence>
<organism evidence="2 3">
    <name type="scientific">Sus scrofa</name>
    <name type="common">Pig</name>
    <dbReference type="NCBI Taxonomy" id="9823"/>
    <lineage>
        <taxon>Eukaryota</taxon>
        <taxon>Metazoa</taxon>
        <taxon>Chordata</taxon>
        <taxon>Craniata</taxon>
        <taxon>Vertebrata</taxon>
        <taxon>Euteleostomi</taxon>
        <taxon>Mammalia</taxon>
        <taxon>Eutheria</taxon>
        <taxon>Laurasiatheria</taxon>
        <taxon>Artiodactyla</taxon>
        <taxon>Suina</taxon>
        <taxon>Suidae</taxon>
        <taxon>Sus</taxon>
    </lineage>
</organism>
<feature type="compositionally biased region" description="Pro residues" evidence="1">
    <location>
        <begin position="59"/>
        <end position="79"/>
    </location>
</feature>
<reference evidence="2 3" key="1">
    <citation type="submission" date="2017-08" db="EMBL/GenBank/DDBJ databases">
        <title>USMARCv1.0.</title>
        <authorList>
            <person name="Hannum G.I."/>
            <person name="Koren S."/>
            <person name="Schroeder S.G."/>
            <person name="Chin S.C."/>
            <person name="Nonneman D.J."/>
            <person name="Becker S.A."/>
            <person name="Rosen B.D."/>
            <person name="Bickhart D.M."/>
            <person name="Putnam N.H."/>
            <person name="Green R.E."/>
            <person name="Tuggle C.K."/>
            <person name="Liu H."/>
            <person name="Rohrer G.A."/>
            <person name="Warr A."/>
            <person name="Hall R."/>
            <person name="Kim K."/>
            <person name="Hume D.A."/>
            <person name="Talbot R."/>
            <person name="Chow W."/>
            <person name="Howe K."/>
            <person name="Schwartz A.S."/>
            <person name="Watson M."/>
            <person name="Archibald A.L."/>
            <person name="Phillippy A.M."/>
            <person name="Smith T.P.L."/>
        </authorList>
    </citation>
    <scope>NUCLEOTIDE SEQUENCE [LARGE SCALE GENOMIC DNA]</scope>
</reference>
<feature type="region of interest" description="Disordered" evidence="1">
    <location>
        <begin position="55"/>
        <end position="92"/>
    </location>
</feature>
<protein>
    <submittedName>
        <fullName evidence="2">Uncharacterized protein</fullName>
    </submittedName>
</protein>
<dbReference type="Proteomes" id="UP000314985">
    <property type="component" value="Chromosome 1"/>
</dbReference>
<evidence type="ECO:0000313" key="3">
    <source>
        <dbReference type="Proteomes" id="UP000314985"/>
    </source>
</evidence>
<name>A0A4X1UHE4_PIG</name>
<evidence type="ECO:0000313" key="2">
    <source>
        <dbReference type="Ensembl" id="ENSSSCP00070027643.1"/>
    </source>
</evidence>
<dbReference type="Ensembl" id="ENSSSCT00070033101.1">
    <property type="protein sequence ID" value="ENSSSCP00070027643.1"/>
    <property type="gene ID" value="ENSSSCG00070016810.1"/>
</dbReference>
<proteinExistence type="predicted"/>
<reference evidence="2" key="2">
    <citation type="submission" date="2025-08" db="UniProtKB">
        <authorList>
            <consortium name="Ensembl"/>
        </authorList>
    </citation>
    <scope>IDENTIFICATION</scope>
</reference>
<accession>A0A4X1UHE4</accession>